<dbReference type="Proteomes" id="UP000524450">
    <property type="component" value="Unassembled WGS sequence"/>
</dbReference>
<proteinExistence type="predicted"/>
<reference evidence="1 2" key="1">
    <citation type="submission" date="2020-08" db="EMBL/GenBank/DDBJ databases">
        <title>Genomic Encyclopedia of Type Strains, Phase IV (KMG-V): Genome sequencing to study the core and pangenomes of soil and plant-associated prokaryotes.</title>
        <authorList>
            <person name="Whitman W."/>
        </authorList>
    </citation>
    <scope>NUCLEOTIDE SEQUENCE [LARGE SCALE GENOMIC DNA]</scope>
    <source>
        <strain evidence="1 2">34/80</strain>
    </source>
</reference>
<name>A0A840G3T7_9BURK</name>
<dbReference type="AlphaFoldDB" id="A0A840G3T7"/>
<evidence type="ECO:0000313" key="1">
    <source>
        <dbReference type="EMBL" id="MBB4225937.1"/>
    </source>
</evidence>
<dbReference type="EMBL" id="JACIFZ010000017">
    <property type="protein sequence ID" value="MBB4225937.1"/>
    <property type="molecule type" value="Genomic_DNA"/>
</dbReference>
<dbReference type="Pfam" id="PF07676">
    <property type="entry name" value="PD40"/>
    <property type="match status" value="1"/>
</dbReference>
<dbReference type="Gene3D" id="2.120.10.30">
    <property type="entry name" value="TolB, C-terminal domain"/>
    <property type="match status" value="1"/>
</dbReference>
<gene>
    <name evidence="1" type="ORF">GGD71_006750</name>
</gene>
<accession>A0A840G3T7</accession>
<dbReference type="RefSeq" id="WP_184642638.1">
    <property type="nucleotide sequence ID" value="NZ_JACIFZ010000017.1"/>
</dbReference>
<dbReference type="InterPro" id="IPR011042">
    <property type="entry name" value="6-blade_b-propeller_TolB-like"/>
</dbReference>
<organism evidence="1 2">
    <name type="scientific">Variovorax guangxiensis</name>
    <dbReference type="NCBI Taxonomy" id="1775474"/>
    <lineage>
        <taxon>Bacteria</taxon>
        <taxon>Pseudomonadati</taxon>
        <taxon>Pseudomonadota</taxon>
        <taxon>Betaproteobacteria</taxon>
        <taxon>Burkholderiales</taxon>
        <taxon>Comamonadaceae</taxon>
        <taxon>Variovorax</taxon>
    </lineage>
</organism>
<dbReference type="SUPFAM" id="SSF82171">
    <property type="entry name" value="DPP6 N-terminal domain-like"/>
    <property type="match status" value="1"/>
</dbReference>
<evidence type="ECO:0000313" key="2">
    <source>
        <dbReference type="Proteomes" id="UP000524450"/>
    </source>
</evidence>
<sequence length="263" mass="28298">MRTDPIGNLAFFDGRSLREDGGIALQLLRERGLDPKFRSAVPSPDGRLLASYWWPNGGGKPRLFVITRGLKLIDNGSPLRYPSDGATQAIDWLPDGRYVYLAGDTLVVARPGGGIVSQGRLALPRGVDPESARLKASPDGRHVLLTMDTRTRVPLGLLFTARIDGSEVKLLTEPGGRLARDNDVRLSMQGATWSPDGRWIAFVVRGVNPGVAGAYSACRPVLVVPFDGASHVIDGVGDEERYGLRARGESTSLKACGTVGWLL</sequence>
<comment type="caution">
    <text evidence="1">The sequence shown here is derived from an EMBL/GenBank/DDBJ whole genome shotgun (WGS) entry which is preliminary data.</text>
</comment>
<protein>
    <recommendedName>
        <fullName evidence="3">S9 family peptidase</fullName>
    </recommendedName>
</protein>
<evidence type="ECO:0008006" key="3">
    <source>
        <dbReference type="Google" id="ProtNLM"/>
    </source>
</evidence>
<dbReference type="InterPro" id="IPR011659">
    <property type="entry name" value="WD40"/>
</dbReference>